<dbReference type="AlphaFoldDB" id="A0A9N8E0F9"/>
<evidence type="ECO:0000256" key="1">
    <source>
        <dbReference type="SAM" id="MobiDB-lite"/>
    </source>
</evidence>
<dbReference type="OrthoDB" id="45797at2759"/>
<organism evidence="4 5">
    <name type="scientific">Seminavis robusta</name>
    <dbReference type="NCBI Taxonomy" id="568900"/>
    <lineage>
        <taxon>Eukaryota</taxon>
        <taxon>Sar</taxon>
        <taxon>Stramenopiles</taxon>
        <taxon>Ochrophyta</taxon>
        <taxon>Bacillariophyta</taxon>
        <taxon>Bacillariophyceae</taxon>
        <taxon>Bacillariophycidae</taxon>
        <taxon>Naviculales</taxon>
        <taxon>Naviculaceae</taxon>
        <taxon>Seminavis</taxon>
    </lineage>
</organism>
<feature type="transmembrane region" description="Helical" evidence="2">
    <location>
        <begin position="385"/>
        <end position="410"/>
    </location>
</feature>
<reference evidence="4" key="1">
    <citation type="submission" date="2020-06" db="EMBL/GenBank/DDBJ databases">
        <authorList>
            <consortium name="Plant Systems Biology data submission"/>
        </authorList>
    </citation>
    <scope>NUCLEOTIDE SEQUENCE</scope>
    <source>
        <strain evidence="4">D6</strain>
    </source>
</reference>
<feature type="region of interest" description="Disordered" evidence="1">
    <location>
        <begin position="284"/>
        <end position="324"/>
    </location>
</feature>
<proteinExistence type="predicted"/>
<feature type="transmembrane region" description="Helical" evidence="2">
    <location>
        <begin position="163"/>
        <end position="181"/>
    </location>
</feature>
<feature type="transmembrane region" description="Helical" evidence="2">
    <location>
        <begin position="259"/>
        <end position="280"/>
    </location>
</feature>
<sequence length="504" mass="52841">MRKHCGTVYPPIWSTLLLPLLFLVVFEGQNGVLAFSPLHPGANNLLYGRHPCNIPNRLLPLGNNLPCRAKGCAALSDSYRIRGASSRQTTALSAIPIRMASSTLKTLHGDSTFVLTAILWLSTFGISLEKRTTLGKALSAPLATMALALTVANLGIIPFESPIYAMTNRYLIPLAVPMLLFDSDLKRVVTDTGSLLLAFGVGAVATVVGTLVAFPLLPLTSMGPNVGWRVACALAARHIGGAINFVAVAETLNISGSAVSAAIAADNVVVALYFAFLFAMSPEGEDDDDNESDNTQTEQPQSTDAISVVDPESVSDTSSSSGSSNINLSTLAVAISVASTLVAGGRGITRWILPPGTSALPMISLLTVIAATLRPNFFARIRSAGTALGIVFIQMFFATSGAAGSLRLVLQQAPSLFVFSALQIAVHYVVLVTLGRGLFRLPFRELHLASNANVGGPTTAAAMAQAKQWKRLVLPALLVGILGYATATAIALSLGPILLKLPTR</sequence>
<dbReference type="Proteomes" id="UP001153069">
    <property type="component" value="Unassembled WGS sequence"/>
</dbReference>
<feature type="chain" id="PRO_5040300029" evidence="3">
    <location>
        <begin position="35"/>
        <end position="504"/>
    </location>
</feature>
<gene>
    <name evidence="4" type="ORF">SEMRO_526_G160260.1</name>
</gene>
<evidence type="ECO:0000313" key="5">
    <source>
        <dbReference type="Proteomes" id="UP001153069"/>
    </source>
</evidence>
<feature type="compositionally biased region" description="Low complexity" evidence="1">
    <location>
        <begin position="307"/>
        <end position="324"/>
    </location>
</feature>
<comment type="caution">
    <text evidence="4">The sequence shown here is derived from an EMBL/GenBank/DDBJ whole genome shotgun (WGS) entry which is preliminary data.</text>
</comment>
<feature type="transmembrane region" description="Helical" evidence="2">
    <location>
        <begin position="111"/>
        <end position="128"/>
    </location>
</feature>
<dbReference type="InterPro" id="IPR008537">
    <property type="entry name" value="DUF819"/>
</dbReference>
<feature type="transmembrane region" description="Helical" evidence="2">
    <location>
        <begin position="226"/>
        <end position="247"/>
    </location>
</feature>
<keyword evidence="5" id="KW-1185">Reference proteome</keyword>
<feature type="signal peptide" evidence="3">
    <location>
        <begin position="1"/>
        <end position="34"/>
    </location>
</feature>
<feature type="transmembrane region" description="Helical" evidence="2">
    <location>
        <begin position="140"/>
        <end position="157"/>
    </location>
</feature>
<keyword evidence="2" id="KW-0472">Membrane</keyword>
<name>A0A9N8E0F9_9STRA</name>
<keyword evidence="3" id="KW-0732">Signal</keyword>
<keyword evidence="2" id="KW-0812">Transmembrane</keyword>
<dbReference type="PANTHER" id="PTHR34289:SF8">
    <property type="entry name" value="DUF819 DOMAIN-CONTAINING PROTEIN"/>
    <property type="match status" value="1"/>
</dbReference>
<feature type="transmembrane region" description="Helical" evidence="2">
    <location>
        <begin position="472"/>
        <end position="499"/>
    </location>
</feature>
<dbReference type="PANTHER" id="PTHR34289">
    <property type="entry name" value="PROTEIN, PUTATIVE (DUF819)-RELATED"/>
    <property type="match status" value="1"/>
</dbReference>
<feature type="transmembrane region" description="Helical" evidence="2">
    <location>
        <begin position="416"/>
        <end position="439"/>
    </location>
</feature>
<feature type="compositionally biased region" description="Polar residues" evidence="1">
    <location>
        <begin position="295"/>
        <end position="305"/>
    </location>
</feature>
<protein>
    <submittedName>
        <fullName evidence="4">Uncharacterized protein</fullName>
    </submittedName>
</protein>
<feature type="transmembrane region" description="Helical" evidence="2">
    <location>
        <begin position="351"/>
        <end position="373"/>
    </location>
</feature>
<evidence type="ECO:0000313" key="4">
    <source>
        <dbReference type="EMBL" id="CAB9512241.1"/>
    </source>
</evidence>
<feature type="transmembrane region" description="Helical" evidence="2">
    <location>
        <begin position="193"/>
        <end position="214"/>
    </location>
</feature>
<accession>A0A9N8E0F9</accession>
<evidence type="ECO:0000256" key="2">
    <source>
        <dbReference type="SAM" id="Phobius"/>
    </source>
</evidence>
<evidence type="ECO:0000256" key="3">
    <source>
        <dbReference type="SAM" id="SignalP"/>
    </source>
</evidence>
<dbReference type="EMBL" id="CAICTM010000525">
    <property type="protein sequence ID" value="CAB9512241.1"/>
    <property type="molecule type" value="Genomic_DNA"/>
</dbReference>
<dbReference type="Pfam" id="PF05684">
    <property type="entry name" value="DUF819"/>
    <property type="match status" value="1"/>
</dbReference>
<keyword evidence="2" id="KW-1133">Transmembrane helix</keyword>